<feature type="chain" id="PRO_5047241333" evidence="2">
    <location>
        <begin position="26"/>
        <end position="325"/>
    </location>
</feature>
<name>A0ABN4TYF1_9BURK</name>
<dbReference type="InterPro" id="IPR042100">
    <property type="entry name" value="Bug_dom1"/>
</dbReference>
<evidence type="ECO:0000313" key="3">
    <source>
        <dbReference type="EMBL" id="AOZ10865.1"/>
    </source>
</evidence>
<dbReference type="Proteomes" id="UP000177515">
    <property type="component" value="Chromosome 2"/>
</dbReference>
<dbReference type="PANTHER" id="PTHR42928">
    <property type="entry name" value="TRICARBOXYLATE-BINDING PROTEIN"/>
    <property type="match status" value="1"/>
</dbReference>
<organism evidence="3 4">
    <name type="scientific">Cupriavidus malaysiensis</name>
    <dbReference type="NCBI Taxonomy" id="367825"/>
    <lineage>
        <taxon>Bacteria</taxon>
        <taxon>Pseudomonadati</taxon>
        <taxon>Pseudomonadota</taxon>
        <taxon>Betaproteobacteria</taxon>
        <taxon>Burkholderiales</taxon>
        <taxon>Burkholderiaceae</taxon>
        <taxon>Cupriavidus</taxon>
    </lineage>
</organism>
<dbReference type="RefSeq" id="WP_071022541.1">
    <property type="nucleotide sequence ID" value="NZ_CP017755.1"/>
</dbReference>
<dbReference type="Pfam" id="PF03401">
    <property type="entry name" value="TctC"/>
    <property type="match status" value="1"/>
</dbReference>
<keyword evidence="4" id="KW-1185">Reference proteome</keyword>
<comment type="similarity">
    <text evidence="1">Belongs to the UPF0065 (bug) family.</text>
</comment>
<reference evidence="3 4" key="1">
    <citation type="submission" date="2016-10" db="EMBL/GenBank/DDBJ databases">
        <title>Complete genome sequences of three Cupriavidus strains isolated from various Malaysian environments.</title>
        <authorList>
            <person name="Abdullah A.A.-A."/>
            <person name="Shafie N.A.H."/>
            <person name="Lau N.S."/>
        </authorList>
    </citation>
    <scope>NUCLEOTIDE SEQUENCE [LARGE SCALE GENOMIC DNA]</scope>
    <source>
        <strain evidence="3 4">USMAA1020</strain>
    </source>
</reference>
<dbReference type="PROSITE" id="PS51318">
    <property type="entry name" value="TAT"/>
    <property type="match status" value="1"/>
</dbReference>
<evidence type="ECO:0000256" key="1">
    <source>
        <dbReference type="ARBA" id="ARBA00006987"/>
    </source>
</evidence>
<dbReference type="EMBL" id="CP017755">
    <property type="protein sequence ID" value="AOZ10865.1"/>
    <property type="molecule type" value="Genomic_DNA"/>
</dbReference>
<feature type="signal peptide" evidence="2">
    <location>
        <begin position="1"/>
        <end position="25"/>
    </location>
</feature>
<dbReference type="Gene3D" id="3.40.190.10">
    <property type="entry name" value="Periplasmic binding protein-like II"/>
    <property type="match status" value="1"/>
</dbReference>
<proteinExistence type="inferred from homology"/>
<evidence type="ECO:0000313" key="4">
    <source>
        <dbReference type="Proteomes" id="UP000177515"/>
    </source>
</evidence>
<accession>A0ABN4TYF1</accession>
<protein>
    <submittedName>
        <fullName evidence="3">ABC transporter substrate-binding protein</fullName>
    </submittedName>
</protein>
<dbReference type="PIRSF" id="PIRSF017082">
    <property type="entry name" value="YflP"/>
    <property type="match status" value="1"/>
</dbReference>
<keyword evidence="2" id="KW-0732">Signal</keyword>
<dbReference type="SUPFAM" id="SSF53850">
    <property type="entry name" value="Periplasmic binding protein-like II"/>
    <property type="match status" value="1"/>
</dbReference>
<evidence type="ECO:0000256" key="2">
    <source>
        <dbReference type="SAM" id="SignalP"/>
    </source>
</evidence>
<dbReference type="Gene3D" id="3.40.190.150">
    <property type="entry name" value="Bordetella uptake gene, domain 1"/>
    <property type="match status" value="1"/>
</dbReference>
<dbReference type="InterPro" id="IPR006311">
    <property type="entry name" value="TAT_signal"/>
</dbReference>
<dbReference type="PANTHER" id="PTHR42928:SF5">
    <property type="entry name" value="BLR1237 PROTEIN"/>
    <property type="match status" value="1"/>
</dbReference>
<dbReference type="InterPro" id="IPR005064">
    <property type="entry name" value="BUG"/>
</dbReference>
<dbReference type="CDD" id="cd13578">
    <property type="entry name" value="PBP2_Bug27"/>
    <property type="match status" value="1"/>
</dbReference>
<gene>
    <name evidence="3" type="ORF">BKK80_27675</name>
</gene>
<sequence length="325" mass="34483">MSQRSRRRILALAAALCLTPALAWADAYPSRPIRLVVPYAPGGATDMVARLFSQKLGEALKQPVVVENRPGANGIIGTDQVARAAPDGYTLLLNTAGAQTLSPVLYKAGYDPVKSFAPISLISAIGFVMVVHPSVPAKTVQEFVALARAGSRPLSLSTGSSMIELIGETFKTAIGAPKMVSAPYKGTGPQLQAVVAGEVDMTIDPFNGMQMIRAGKLRPLAVLASKRSPALPDVPTMQEAGIPGMSFNSWAGLLAPAGTPREIIVRLNQEVSRIVASPEIKERLAAIDYEAVGSTPEQFAAIIADDSARWAKLVKDTHYKERMAQ</sequence>